<evidence type="ECO:0000313" key="2">
    <source>
        <dbReference type="EMBL" id="MCO6051293.1"/>
    </source>
</evidence>
<proteinExistence type="predicted"/>
<keyword evidence="1" id="KW-1133">Transmembrane helix</keyword>
<comment type="caution">
    <text evidence="2">The sequence shown here is derived from an EMBL/GenBank/DDBJ whole genome shotgun (WGS) entry which is preliminary data.</text>
</comment>
<dbReference type="EMBL" id="JAMXQS010000007">
    <property type="protein sequence ID" value="MCO6051293.1"/>
    <property type="molecule type" value="Genomic_DNA"/>
</dbReference>
<keyword evidence="1" id="KW-0472">Membrane</keyword>
<organism evidence="2 3">
    <name type="scientific">Mesorhizobium liriopis</name>
    <dbReference type="NCBI Taxonomy" id="2953882"/>
    <lineage>
        <taxon>Bacteria</taxon>
        <taxon>Pseudomonadati</taxon>
        <taxon>Pseudomonadota</taxon>
        <taxon>Alphaproteobacteria</taxon>
        <taxon>Hyphomicrobiales</taxon>
        <taxon>Phyllobacteriaceae</taxon>
        <taxon>Mesorhizobium</taxon>
    </lineage>
</organism>
<dbReference type="Proteomes" id="UP001205906">
    <property type="component" value="Unassembled WGS sequence"/>
</dbReference>
<sequence length="368" mass="39316">MLRLFRTIVSLVTTCALLLSGVVFVPQGAVALRLLRSWEAPDTTALLHLDLLQPADYAREAKAALAENDPELAQSILHLAAERHVAMPADLAPKVDAALEARGGTFSEIWNGAVYGEADGTAGFAAALATDLMVIGDIRDLARQAWAYPDYDPVVVALAAFGIGLTAASVASVGAATPVKLGASALKLARKTGRLGASLSADLLRLARRAVDGAVAEDLFRAARRLDRAEVRRLSSRVLRREATEELGASARALGSIAGTQGPKGALDALRVSDSTSEVVRLSRVAERTGPGFRGALRLAPRLVKMVAKASWIFVKWALWFAAGVLWLLWLVWISCRLAIRITRLMARLAAGIFRSFQPSPPVTAWKT</sequence>
<keyword evidence="1" id="KW-0812">Transmembrane</keyword>
<evidence type="ECO:0000313" key="3">
    <source>
        <dbReference type="Proteomes" id="UP001205906"/>
    </source>
</evidence>
<feature type="transmembrane region" description="Helical" evidence="1">
    <location>
        <begin position="317"/>
        <end position="340"/>
    </location>
</feature>
<evidence type="ECO:0000256" key="1">
    <source>
        <dbReference type="SAM" id="Phobius"/>
    </source>
</evidence>
<name>A0ABT1C9Y5_9HYPH</name>
<accession>A0ABT1C9Y5</accession>
<dbReference type="RefSeq" id="WP_252820681.1">
    <property type="nucleotide sequence ID" value="NZ_JAMXQS010000007.1"/>
</dbReference>
<keyword evidence="3" id="KW-1185">Reference proteome</keyword>
<reference evidence="2 3" key="1">
    <citation type="submission" date="2022-06" db="EMBL/GenBank/DDBJ databases">
        <title>Mesorhizobium sp. strain RP14 Genome sequencing and assembly.</title>
        <authorList>
            <person name="Kim I."/>
        </authorList>
    </citation>
    <scope>NUCLEOTIDE SEQUENCE [LARGE SCALE GENOMIC DNA]</scope>
    <source>
        <strain evidence="3">RP14(2022)</strain>
    </source>
</reference>
<protein>
    <submittedName>
        <fullName evidence="2">Uncharacterized protein</fullName>
    </submittedName>
</protein>
<gene>
    <name evidence="2" type="ORF">NGM99_16025</name>
</gene>